<dbReference type="InterPro" id="IPR022642">
    <property type="entry name" value="CheR_C"/>
</dbReference>
<dbReference type="Pfam" id="PF08447">
    <property type="entry name" value="PAS_3"/>
    <property type="match status" value="1"/>
</dbReference>
<dbReference type="SMART" id="SM00138">
    <property type="entry name" value="MeTrc"/>
    <property type="match status" value="1"/>
</dbReference>
<gene>
    <name evidence="8" type="primary">cheR_4</name>
    <name evidence="8" type="ORF">NNJEOMEG_03191</name>
</gene>
<dbReference type="Pfam" id="PF01739">
    <property type="entry name" value="CheR"/>
    <property type="match status" value="1"/>
</dbReference>
<dbReference type="Pfam" id="PF01339">
    <property type="entry name" value="CheB_methylest"/>
    <property type="match status" value="1"/>
</dbReference>
<dbReference type="Gene3D" id="3.40.50.180">
    <property type="entry name" value="Methylesterase CheB, C-terminal domain"/>
    <property type="match status" value="1"/>
</dbReference>
<feature type="domain" description="CheR-type methyltransferase" evidence="7">
    <location>
        <begin position="214"/>
        <end position="450"/>
    </location>
</feature>
<dbReference type="Gene3D" id="3.30.450.20">
    <property type="entry name" value="PAS domain"/>
    <property type="match status" value="3"/>
</dbReference>
<dbReference type="GO" id="GO:0008984">
    <property type="term" value="F:protein-glutamate methylesterase activity"/>
    <property type="evidence" value="ECO:0007669"/>
    <property type="project" value="InterPro"/>
</dbReference>
<evidence type="ECO:0000256" key="2">
    <source>
        <dbReference type="SAM" id="Coils"/>
    </source>
</evidence>
<organism evidence="8 9">
    <name type="scientific">Fundidesulfovibrio magnetotacticus</name>
    <dbReference type="NCBI Taxonomy" id="2730080"/>
    <lineage>
        <taxon>Bacteria</taxon>
        <taxon>Pseudomonadati</taxon>
        <taxon>Thermodesulfobacteriota</taxon>
        <taxon>Desulfovibrionia</taxon>
        <taxon>Desulfovibrionales</taxon>
        <taxon>Desulfovibrionaceae</taxon>
        <taxon>Fundidesulfovibrio</taxon>
    </lineage>
</organism>
<dbReference type="AlphaFoldDB" id="A0A6V8LS83"/>
<feature type="domain" description="PAS" evidence="4">
    <location>
        <begin position="845"/>
        <end position="917"/>
    </location>
</feature>
<feature type="domain" description="PAC" evidence="5">
    <location>
        <begin position="920"/>
        <end position="972"/>
    </location>
</feature>
<dbReference type="GO" id="GO:0032259">
    <property type="term" value="P:methylation"/>
    <property type="evidence" value="ECO:0007669"/>
    <property type="project" value="UniProtKB-KW"/>
</dbReference>
<dbReference type="InterPro" id="IPR029063">
    <property type="entry name" value="SAM-dependent_MTases_sf"/>
</dbReference>
<dbReference type="InterPro" id="IPR000780">
    <property type="entry name" value="CheR_MeTrfase"/>
</dbReference>
<feature type="region of interest" description="Disordered" evidence="3">
    <location>
        <begin position="1108"/>
        <end position="1127"/>
    </location>
</feature>
<dbReference type="InterPro" id="IPR050903">
    <property type="entry name" value="Bact_Chemotaxis_MeTrfase"/>
</dbReference>
<keyword evidence="8" id="KW-0489">Methyltransferase</keyword>
<dbReference type="GO" id="GO:0005737">
    <property type="term" value="C:cytoplasm"/>
    <property type="evidence" value="ECO:0007669"/>
    <property type="project" value="InterPro"/>
</dbReference>
<feature type="active site" evidence="1">
    <location>
        <position position="136"/>
    </location>
</feature>
<dbReference type="NCBIfam" id="TIGR00229">
    <property type="entry name" value="sensory_box"/>
    <property type="match status" value="1"/>
</dbReference>
<dbReference type="Gene3D" id="2.10.70.100">
    <property type="match status" value="1"/>
</dbReference>
<reference evidence="8 9" key="1">
    <citation type="submission" date="2020-04" db="EMBL/GenBank/DDBJ databases">
        <authorList>
            <consortium name="Desulfovibrio sp. FSS-1 genome sequencing consortium"/>
            <person name="Shimoshige H."/>
            <person name="Kobayashi H."/>
            <person name="Maekawa T."/>
        </authorList>
    </citation>
    <scope>NUCLEOTIDE SEQUENCE [LARGE SCALE GENOMIC DNA]</scope>
    <source>
        <strain evidence="8 9">SIID29052-01</strain>
    </source>
</reference>
<dbReference type="EMBL" id="BLTE01000016">
    <property type="protein sequence ID" value="GFK95332.1"/>
    <property type="molecule type" value="Genomic_DNA"/>
</dbReference>
<dbReference type="GO" id="GO:0008983">
    <property type="term" value="F:protein-glutamate O-methyltransferase activity"/>
    <property type="evidence" value="ECO:0007669"/>
    <property type="project" value="UniProtKB-EC"/>
</dbReference>
<comment type="caution">
    <text evidence="8">The sequence shown here is derived from an EMBL/GenBank/DDBJ whole genome shotgun (WGS) entry which is preliminary data.</text>
</comment>
<dbReference type="PROSITE" id="PS50123">
    <property type="entry name" value="CHER"/>
    <property type="match status" value="1"/>
</dbReference>
<evidence type="ECO:0000259" key="6">
    <source>
        <dbReference type="PROSITE" id="PS50122"/>
    </source>
</evidence>
<dbReference type="GO" id="GO:0006935">
    <property type="term" value="P:chemotaxis"/>
    <property type="evidence" value="ECO:0007669"/>
    <property type="project" value="UniProtKB-UniRule"/>
</dbReference>
<dbReference type="InterPro" id="IPR022641">
    <property type="entry name" value="CheR_N"/>
</dbReference>
<keyword evidence="9" id="KW-1185">Reference proteome</keyword>
<keyword evidence="1" id="KW-0378">Hydrolase</keyword>
<protein>
    <submittedName>
        <fullName evidence="8">Chemotaxis protein methyltransferase</fullName>
        <ecNumber evidence="8">2.1.1.80</ecNumber>
    </submittedName>
</protein>
<dbReference type="InterPro" id="IPR035909">
    <property type="entry name" value="CheB_C"/>
</dbReference>
<evidence type="ECO:0000256" key="3">
    <source>
        <dbReference type="SAM" id="MobiDB-lite"/>
    </source>
</evidence>
<dbReference type="InterPro" id="IPR013655">
    <property type="entry name" value="PAS_fold_3"/>
</dbReference>
<dbReference type="PRINTS" id="PR00996">
    <property type="entry name" value="CHERMTFRASE"/>
</dbReference>
<feature type="domain" description="CheB-type methylesterase" evidence="6">
    <location>
        <begin position="5"/>
        <end position="194"/>
    </location>
</feature>
<name>A0A6V8LS83_9BACT</name>
<evidence type="ECO:0000256" key="1">
    <source>
        <dbReference type="PROSITE-ProRule" id="PRU00050"/>
    </source>
</evidence>
<dbReference type="PROSITE" id="PS50122">
    <property type="entry name" value="CHEB"/>
    <property type="match status" value="1"/>
</dbReference>
<evidence type="ECO:0000313" key="9">
    <source>
        <dbReference type="Proteomes" id="UP000494245"/>
    </source>
</evidence>
<evidence type="ECO:0000313" key="8">
    <source>
        <dbReference type="EMBL" id="GFK95332.1"/>
    </source>
</evidence>
<feature type="active site" evidence="1">
    <location>
        <position position="17"/>
    </location>
</feature>
<keyword evidence="2" id="KW-0175">Coiled coil</keyword>
<dbReference type="InterPro" id="IPR000673">
    <property type="entry name" value="Sig_transdc_resp-reg_Me-estase"/>
</dbReference>
<dbReference type="InterPro" id="IPR035965">
    <property type="entry name" value="PAS-like_dom_sf"/>
</dbReference>
<dbReference type="SMART" id="SM00091">
    <property type="entry name" value="PAS"/>
    <property type="match status" value="3"/>
</dbReference>
<keyword evidence="8" id="KW-0808">Transferase</keyword>
<feature type="active site" evidence="1">
    <location>
        <position position="44"/>
    </location>
</feature>
<proteinExistence type="predicted"/>
<dbReference type="PANTHER" id="PTHR24422:SF27">
    <property type="entry name" value="PROTEIN-GLUTAMATE O-METHYLTRANSFERASE"/>
    <property type="match status" value="1"/>
</dbReference>
<evidence type="ECO:0000259" key="4">
    <source>
        <dbReference type="PROSITE" id="PS50112"/>
    </source>
</evidence>
<dbReference type="PROSITE" id="PS50112">
    <property type="entry name" value="PAS"/>
    <property type="match status" value="1"/>
</dbReference>
<dbReference type="CDD" id="cd00130">
    <property type="entry name" value="PAS"/>
    <property type="match status" value="2"/>
</dbReference>
<dbReference type="InterPro" id="IPR000700">
    <property type="entry name" value="PAS-assoc_C"/>
</dbReference>
<dbReference type="CDD" id="cd16434">
    <property type="entry name" value="CheB-CheR_fusion"/>
    <property type="match status" value="1"/>
</dbReference>
<dbReference type="InterPro" id="IPR000014">
    <property type="entry name" value="PAS"/>
</dbReference>
<keyword evidence="1" id="KW-0145">Chemotaxis</keyword>
<dbReference type="EC" id="2.1.1.80" evidence="8"/>
<dbReference type="SUPFAM" id="SSF52738">
    <property type="entry name" value="Methylesterase CheB, C-terminal domain"/>
    <property type="match status" value="1"/>
</dbReference>
<dbReference type="Pfam" id="PF13596">
    <property type="entry name" value="PAS_10"/>
    <property type="match status" value="1"/>
</dbReference>
<reference evidence="8 9" key="2">
    <citation type="submission" date="2020-05" db="EMBL/GenBank/DDBJ databases">
        <title>Draft genome sequence of Desulfovibrio sp. strainFSS-1.</title>
        <authorList>
            <person name="Shimoshige H."/>
            <person name="Kobayashi H."/>
            <person name="Maekawa T."/>
        </authorList>
    </citation>
    <scope>NUCLEOTIDE SEQUENCE [LARGE SCALE GENOMIC DNA]</scope>
    <source>
        <strain evidence="8 9">SIID29052-01</strain>
    </source>
</reference>
<dbReference type="RefSeq" id="WP_173086253.1">
    <property type="nucleotide sequence ID" value="NZ_BLTE01000016.1"/>
</dbReference>
<feature type="coiled-coil region" evidence="2">
    <location>
        <begin position="644"/>
        <end position="717"/>
    </location>
</feature>
<accession>A0A6V8LS83</accession>
<dbReference type="Gene3D" id="3.40.50.150">
    <property type="entry name" value="Vaccinia Virus protein VP39"/>
    <property type="match status" value="1"/>
</dbReference>
<dbReference type="SUPFAM" id="SSF47757">
    <property type="entry name" value="Chemotaxis receptor methyltransferase CheR, N-terminal domain"/>
    <property type="match status" value="1"/>
</dbReference>
<dbReference type="SUPFAM" id="SSF55785">
    <property type="entry name" value="PYP-like sensor domain (PAS domain)"/>
    <property type="match status" value="3"/>
</dbReference>
<dbReference type="Proteomes" id="UP000494245">
    <property type="component" value="Unassembled WGS sequence"/>
</dbReference>
<dbReference type="PROSITE" id="PS50113">
    <property type="entry name" value="PAC"/>
    <property type="match status" value="1"/>
</dbReference>
<dbReference type="PANTHER" id="PTHR24422">
    <property type="entry name" value="CHEMOTAXIS PROTEIN METHYLTRANSFERASE"/>
    <property type="match status" value="1"/>
</dbReference>
<evidence type="ECO:0000259" key="5">
    <source>
        <dbReference type="PROSITE" id="PS50113"/>
    </source>
</evidence>
<dbReference type="GO" id="GO:0000156">
    <property type="term" value="F:phosphorelay response regulator activity"/>
    <property type="evidence" value="ECO:0007669"/>
    <property type="project" value="InterPro"/>
</dbReference>
<dbReference type="Pfam" id="PF03705">
    <property type="entry name" value="CheR_N"/>
    <property type="match status" value="1"/>
</dbReference>
<evidence type="ECO:0000259" key="7">
    <source>
        <dbReference type="PROSITE" id="PS50123"/>
    </source>
</evidence>
<dbReference type="SUPFAM" id="SSF53335">
    <property type="entry name" value="S-adenosyl-L-methionine-dependent methyltransferases"/>
    <property type="match status" value="1"/>
</dbReference>
<sequence>MSSANTEPKYYVGIGASAGGLEALDAFFSQMPADSGMAFIVIQHLSPDYKSLMVELLSKRTAMNVRRAEEGIEVEPNTVYLIPPRKQLTIFHGKLILKDTDHAKGINLPIDVFFRSLAEDQGEKAIAIILSGTGSDGVRGIRAVKEAGGMVMVQSEDSAKFDGMPRAAIATGLPDIILPPDAMPGKLISFAKHPFASSQGHPQSLLSDEDGLIRIFALLRDLTKVDFTYYKPSTVLRRIERRITVCQTADLRDYVRLLESSPGEVSTLYRELLIGVTSFFRDREVFTELGNTYLPALLKNTEQREVRFWVAGCSTGEEAYTLGILAMECQERMENPPSVKIFATDLDRDAILHAGNGLYAESIAADLPPGMLAKYFVRRDDHYQVCRPLREMVVFAQHNLIKDPPFTNIELLSCRNLLIYLQPVLQQKVLEFMNFSLNPLGILLLGTSETPGEMGEFFEPLHHRFKLFRSRGRRRQPAEKPLFQGMGDRLSRQYAARFPRSGFALSQREEERIQDRLLQSLAGDYVPLVAVVNEHNELLHLVGESEGLLRLPYGRQSNDITRMAVKELSIPLATGLQKVFHSGQEISYSNIRIPGKESARVIQMRIRPLPEKKGQMSLAAVILQEFLPARQEAAPGAVQELDISREAEQRILDLEQDLQFTKENLQATIEELETSNEELQATNEELLASNEELQSTNEELQSVNEELHTVNAEYQNKILELTEITNDLDNLISATRIATVFLDENLEIRKFTPAATRIFRILQSDIGRPISHLTHRLEGVDVLATLRQVERSGEPVSLEACISRDECYLMRVLPYVIGATSQAGMIITFTDTGPLKQSQKALARNKELLEMAQEMAHVGSWHLDLKTGRLDWSDEVYRIFGVRPGEFSPSYESFLAMAHPEDREELNEAYTRAVREGLPYEAIHRIVRPGGEVRIVHEKSMEGRDETGRTTHSRGMIHDVTDLVTARDALRFSQDYLRAVVDAMPAHVAILDQRGVIEYVNTAWHSFGRENGLSLPDGAVGTDYLAICDKSSGPYHEEAPLVAAAIREALRGRETPVEIEYPCHSGDTQRWFLARIASFETPRGRRVLVAHENITRLKLAECQAGLTPEGHAEPVSASGRVKKDNDA</sequence>